<name>A0A937X407_9BACT</name>
<dbReference type="SUPFAM" id="SSF111331">
    <property type="entry name" value="NAD kinase/diacylglycerol kinase-like"/>
    <property type="match status" value="1"/>
</dbReference>
<evidence type="ECO:0000313" key="2">
    <source>
        <dbReference type="Proteomes" id="UP000703893"/>
    </source>
</evidence>
<evidence type="ECO:0000313" key="1">
    <source>
        <dbReference type="EMBL" id="MBM3273809.1"/>
    </source>
</evidence>
<sequence length="93" mass="10115">VGAFLLVPICPHALTARPLVVSDERTIRIQVRPRSEAAALAVDGLPTAGELIAGDEVLVRKAPFRAKLVKLGEGDFFRRLRKKLQWGGRGSSQ</sequence>
<dbReference type="InterPro" id="IPR017437">
    <property type="entry name" value="ATP-NAD_kinase_PpnK-typ_C"/>
</dbReference>
<accession>A0A937X407</accession>
<dbReference type="Proteomes" id="UP000703893">
    <property type="component" value="Unassembled WGS sequence"/>
</dbReference>
<reference evidence="1 2" key="1">
    <citation type="submission" date="2019-03" db="EMBL/GenBank/DDBJ databases">
        <title>Lake Tanganyika Metagenome-Assembled Genomes (MAGs).</title>
        <authorList>
            <person name="Tran P."/>
        </authorList>
    </citation>
    <scope>NUCLEOTIDE SEQUENCE [LARGE SCALE GENOMIC DNA]</scope>
    <source>
        <strain evidence="1">K_DeepCast_65m_m2_236</strain>
    </source>
</reference>
<comment type="caution">
    <text evidence="1">The sequence shown here is derived from an EMBL/GenBank/DDBJ whole genome shotgun (WGS) entry which is preliminary data.</text>
</comment>
<dbReference type="EMBL" id="VGJX01000054">
    <property type="protein sequence ID" value="MBM3273809.1"/>
    <property type="molecule type" value="Genomic_DNA"/>
</dbReference>
<dbReference type="GO" id="GO:0006741">
    <property type="term" value="P:NADP+ biosynthetic process"/>
    <property type="evidence" value="ECO:0007669"/>
    <property type="project" value="TreeGrafter"/>
</dbReference>
<dbReference type="AlphaFoldDB" id="A0A937X407"/>
<feature type="non-terminal residue" evidence="1">
    <location>
        <position position="1"/>
    </location>
</feature>
<keyword evidence="1" id="KW-0418">Kinase</keyword>
<dbReference type="GO" id="GO:0019674">
    <property type="term" value="P:NAD+ metabolic process"/>
    <property type="evidence" value="ECO:0007669"/>
    <property type="project" value="InterPro"/>
</dbReference>
<organism evidence="1 2">
    <name type="scientific">Candidatus Tanganyikabacteria bacterium</name>
    <dbReference type="NCBI Taxonomy" id="2961651"/>
    <lineage>
        <taxon>Bacteria</taxon>
        <taxon>Bacillati</taxon>
        <taxon>Candidatus Sericytochromatia</taxon>
        <taxon>Candidatus Tanganyikabacteria</taxon>
    </lineage>
</organism>
<gene>
    <name evidence="1" type="ORF">FJZ00_01555</name>
</gene>
<dbReference type="PANTHER" id="PTHR20275:SF0">
    <property type="entry name" value="NAD KINASE"/>
    <property type="match status" value="1"/>
</dbReference>
<protein>
    <submittedName>
        <fullName evidence="1">NAD(+)/NADH kinase</fullName>
    </submittedName>
</protein>
<dbReference type="PANTHER" id="PTHR20275">
    <property type="entry name" value="NAD KINASE"/>
    <property type="match status" value="1"/>
</dbReference>
<dbReference type="GO" id="GO:0003951">
    <property type="term" value="F:NAD+ kinase activity"/>
    <property type="evidence" value="ECO:0007669"/>
    <property type="project" value="InterPro"/>
</dbReference>
<dbReference type="Pfam" id="PF20143">
    <property type="entry name" value="NAD_kinase_C"/>
    <property type="match status" value="1"/>
</dbReference>
<dbReference type="InterPro" id="IPR016064">
    <property type="entry name" value="NAD/diacylglycerol_kinase_sf"/>
</dbReference>
<keyword evidence="1" id="KW-0808">Transferase</keyword>
<dbReference type="Gene3D" id="2.60.200.30">
    <property type="entry name" value="Probable inorganic polyphosphate/atp-NAD kinase, domain 2"/>
    <property type="match status" value="1"/>
</dbReference>
<proteinExistence type="predicted"/>